<dbReference type="STRING" id="1173061.A0A0J9X9W9"/>
<feature type="transmembrane region" description="Helical" evidence="7">
    <location>
        <begin position="198"/>
        <end position="220"/>
    </location>
</feature>
<reference evidence="9" key="1">
    <citation type="submission" date="2014-03" db="EMBL/GenBank/DDBJ databases">
        <authorList>
            <person name="Casaregola S."/>
        </authorList>
    </citation>
    <scope>NUCLEOTIDE SEQUENCE [LARGE SCALE GENOMIC DNA]</scope>
    <source>
        <strain evidence="9">CLIB 918</strain>
    </source>
</reference>
<dbReference type="PROSITE" id="PS50202">
    <property type="entry name" value="MSP"/>
    <property type="match status" value="1"/>
</dbReference>
<keyword evidence="6" id="KW-0175">Coiled coil</keyword>
<accession>A0A0J9X9W9</accession>
<gene>
    <name evidence="9" type="ORF">BN980_GECA07s01198g</name>
</gene>
<feature type="domain" description="MSP" evidence="8">
    <location>
        <begin position="1"/>
        <end position="123"/>
    </location>
</feature>
<dbReference type="GO" id="GO:0061817">
    <property type="term" value="P:endoplasmic reticulum-plasma membrane tethering"/>
    <property type="evidence" value="ECO:0007669"/>
    <property type="project" value="TreeGrafter"/>
</dbReference>
<dbReference type="GO" id="GO:0033149">
    <property type="term" value="F:FFAT motif binding"/>
    <property type="evidence" value="ECO:0007669"/>
    <property type="project" value="TreeGrafter"/>
</dbReference>
<dbReference type="GO" id="GO:0005886">
    <property type="term" value="C:plasma membrane"/>
    <property type="evidence" value="ECO:0007669"/>
    <property type="project" value="TreeGrafter"/>
</dbReference>
<evidence type="ECO:0000256" key="2">
    <source>
        <dbReference type="ARBA" id="ARBA00008932"/>
    </source>
</evidence>
<dbReference type="InterPro" id="IPR013783">
    <property type="entry name" value="Ig-like_fold"/>
</dbReference>
<dbReference type="PANTHER" id="PTHR10809:SF6">
    <property type="entry name" value="AT11025P-RELATED"/>
    <property type="match status" value="1"/>
</dbReference>
<evidence type="ECO:0000256" key="4">
    <source>
        <dbReference type="ARBA" id="ARBA00022989"/>
    </source>
</evidence>
<evidence type="ECO:0000256" key="5">
    <source>
        <dbReference type="ARBA" id="ARBA00023136"/>
    </source>
</evidence>
<name>A0A0J9X9W9_GEOCN</name>
<dbReference type="Gene3D" id="2.60.40.10">
    <property type="entry name" value="Immunoglobulins"/>
    <property type="match status" value="1"/>
</dbReference>
<dbReference type="GO" id="GO:0090158">
    <property type="term" value="P:endoplasmic reticulum membrane organization"/>
    <property type="evidence" value="ECO:0007669"/>
    <property type="project" value="TreeGrafter"/>
</dbReference>
<keyword evidence="10" id="KW-1185">Reference proteome</keyword>
<sequence length="223" mass="24863">MNVSPSVVTYSSPFTTTQTERVVTITNSNQFNTIAFKFKTNAPSVYSASPNNGVLPPAGSIKVYFHLKPFKLEPSKRSVCKDKFLVLSAPIHGADTKGKVDWSSIEATRKKEISTQKIKVLYKILDVEKETVDDDGASSLENSSEDLVDMSTLSDGGVTHSTSFPELQQKLNDAENIIAQLEREISQAQRSAQYSKKIIWLTNLSNLMLVSFMILMSWYLNTR</sequence>
<dbReference type="AlphaFoldDB" id="A0A0J9X9W9"/>
<comment type="caution">
    <text evidence="9">The sequence shown here is derived from an EMBL/GenBank/DDBJ whole genome shotgun (WGS) entry which is preliminary data.</text>
</comment>
<dbReference type="SUPFAM" id="SSF49354">
    <property type="entry name" value="PapD-like"/>
    <property type="match status" value="1"/>
</dbReference>
<dbReference type="OrthoDB" id="75724at2759"/>
<dbReference type="InterPro" id="IPR016763">
    <property type="entry name" value="VAP"/>
</dbReference>
<dbReference type="Proteomes" id="UP000242525">
    <property type="component" value="Unassembled WGS sequence"/>
</dbReference>
<comment type="subcellular location">
    <subcellularLocation>
        <location evidence="1">Membrane</location>
        <topology evidence="1">Single-pass type IV membrane protein</topology>
    </subcellularLocation>
</comment>
<evidence type="ECO:0000259" key="8">
    <source>
        <dbReference type="PROSITE" id="PS50202"/>
    </source>
</evidence>
<dbReference type="Pfam" id="PF00635">
    <property type="entry name" value="Motile_Sperm"/>
    <property type="match status" value="1"/>
</dbReference>
<proteinExistence type="inferred from homology"/>
<feature type="coiled-coil region" evidence="6">
    <location>
        <begin position="164"/>
        <end position="198"/>
    </location>
</feature>
<evidence type="ECO:0000313" key="9">
    <source>
        <dbReference type="EMBL" id="CDO54226.1"/>
    </source>
</evidence>
<keyword evidence="5 7" id="KW-0472">Membrane</keyword>
<dbReference type="InterPro" id="IPR008962">
    <property type="entry name" value="PapD-like_sf"/>
</dbReference>
<evidence type="ECO:0000256" key="1">
    <source>
        <dbReference type="ARBA" id="ARBA00004211"/>
    </source>
</evidence>
<keyword evidence="3 7" id="KW-0812">Transmembrane</keyword>
<organism evidence="9 10">
    <name type="scientific">Geotrichum candidum</name>
    <name type="common">Oospora lactis</name>
    <name type="synonym">Dipodascus geotrichum</name>
    <dbReference type="NCBI Taxonomy" id="1173061"/>
    <lineage>
        <taxon>Eukaryota</taxon>
        <taxon>Fungi</taxon>
        <taxon>Dikarya</taxon>
        <taxon>Ascomycota</taxon>
        <taxon>Saccharomycotina</taxon>
        <taxon>Dipodascomycetes</taxon>
        <taxon>Dipodascales</taxon>
        <taxon>Dipodascaceae</taxon>
        <taxon>Geotrichum</taxon>
    </lineage>
</organism>
<comment type="similarity">
    <text evidence="2">Belongs to the VAMP-associated protein (VAP) (TC 9.B.17) family.</text>
</comment>
<evidence type="ECO:0000256" key="6">
    <source>
        <dbReference type="SAM" id="Coils"/>
    </source>
</evidence>
<dbReference type="InterPro" id="IPR000535">
    <property type="entry name" value="MSP_dom"/>
</dbReference>
<dbReference type="GO" id="GO:0005789">
    <property type="term" value="C:endoplasmic reticulum membrane"/>
    <property type="evidence" value="ECO:0007669"/>
    <property type="project" value="InterPro"/>
</dbReference>
<evidence type="ECO:0000313" key="10">
    <source>
        <dbReference type="Proteomes" id="UP000242525"/>
    </source>
</evidence>
<keyword evidence="4 7" id="KW-1133">Transmembrane helix</keyword>
<evidence type="ECO:0000256" key="3">
    <source>
        <dbReference type="ARBA" id="ARBA00022692"/>
    </source>
</evidence>
<protein>
    <submittedName>
        <fullName evidence="9">Similar to Saccharomyces cerevisiae YER120W SCS2 Integral ER membrane protein that regulates phospholipid metabolism via an interaction with the FFAT motif of Opi1p</fullName>
    </submittedName>
</protein>
<dbReference type="EMBL" id="CCBN010000007">
    <property type="protein sequence ID" value="CDO54226.1"/>
    <property type="molecule type" value="Genomic_DNA"/>
</dbReference>
<evidence type="ECO:0000256" key="7">
    <source>
        <dbReference type="SAM" id="Phobius"/>
    </source>
</evidence>
<dbReference type="PANTHER" id="PTHR10809">
    <property type="entry name" value="VESICLE-ASSOCIATED MEMBRANE PROTEIN-ASSOCIATED PROTEIN"/>
    <property type="match status" value="1"/>
</dbReference>